<accession>A0A9D5AJP6</accession>
<feature type="region of interest" description="Disordered" evidence="1">
    <location>
        <begin position="1"/>
        <end position="21"/>
    </location>
</feature>
<proteinExistence type="predicted"/>
<evidence type="ECO:0000313" key="2">
    <source>
        <dbReference type="EMBL" id="KAI5408155.1"/>
    </source>
</evidence>
<sequence length="368" mass="40980">MSQSSVSTPSKHSKEKSNPKNLGTEIDLYDVITNVVPLSIFPVHTTPMRKVRTLSSRKGKPSKSMTSLYLHPINIEPNVDVSKDCPIMTNDMEDVEASETNNRPRSVTTLSKSNMIVADRDDIDKNICVLIFQVLGIDPQTNVVSDVSTSLAPDNNIENPKDKPDVNALTLSPMKSQDKERFGEMTNEQGDKDKNPIEKNDQPTDLVNVEELDSDDVPIGKRLAPGIPKRLKKRKGQVVGSSSTPSKSVKNKASVDPTKRWSKVVTPVSKKKLLKRKEVPSKPSEYDHYTRLRPTNRTCILVELKDTYKTLDENIKSCNERKNKIEMLIKALSKEEGGLKSDGTDEEEENEDGSDASDDEDATNSDED</sequence>
<evidence type="ECO:0000313" key="3">
    <source>
        <dbReference type="Proteomes" id="UP001058974"/>
    </source>
</evidence>
<feature type="region of interest" description="Disordered" evidence="1">
    <location>
        <begin position="153"/>
        <end position="258"/>
    </location>
</feature>
<organism evidence="2 3">
    <name type="scientific">Pisum sativum</name>
    <name type="common">Garden pea</name>
    <name type="synonym">Lathyrus oleraceus</name>
    <dbReference type="NCBI Taxonomy" id="3888"/>
    <lineage>
        <taxon>Eukaryota</taxon>
        <taxon>Viridiplantae</taxon>
        <taxon>Streptophyta</taxon>
        <taxon>Embryophyta</taxon>
        <taxon>Tracheophyta</taxon>
        <taxon>Spermatophyta</taxon>
        <taxon>Magnoliopsida</taxon>
        <taxon>eudicotyledons</taxon>
        <taxon>Gunneridae</taxon>
        <taxon>Pentapetalae</taxon>
        <taxon>rosids</taxon>
        <taxon>fabids</taxon>
        <taxon>Fabales</taxon>
        <taxon>Fabaceae</taxon>
        <taxon>Papilionoideae</taxon>
        <taxon>50 kb inversion clade</taxon>
        <taxon>NPAAA clade</taxon>
        <taxon>Hologalegina</taxon>
        <taxon>IRL clade</taxon>
        <taxon>Fabeae</taxon>
        <taxon>Lathyrus</taxon>
    </lineage>
</organism>
<gene>
    <name evidence="2" type="ORF">KIW84_054117</name>
</gene>
<dbReference type="EMBL" id="JAMSHJ010000005">
    <property type="protein sequence ID" value="KAI5408155.1"/>
    <property type="molecule type" value="Genomic_DNA"/>
</dbReference>
<feature type="compositionally biased region" description="Acidic residues" evidence="1">
    <location>
        <begin position="344"/>
        <end position="368"/>
    </location>
</feature>
<feature type="region of interest" description="Disordered" evidence="1">
    <location>
        <begin position="334"/>
        <end position="368"/>
    </location>
</feature>
<feature type="compositionally biased region" description="Polar residues" evidence="1">
    <location>
        <begin position="239"/>
        <end position="248"/>
    </location>
</feature>
<feature type="compositionally biased region" description="Polar residues" evidence="1">
    <location>
        <begin position="1"/>
        <end position="10"/>
    </location>
</feature>
<reference evidence="2 3" key="1">
    <citation type="journal article" date="2022" name="Nat. Genet.">
        <title>Improved pea reference genome and pan-genome highlight genomic features and evolutionary characteristics.</title>
        <authorList>
            <person name="Yang T."/>
            <person name="Liu R."/>
            <person name="Luo Y."/>
            <person name="Hu S."/>
            <person name="Wang D."/>
            <person name="Wang C."/>
            <person name="Pandey M.K."/>
            <person name="Ge S."/>
            <person name="Xu Q."/>
            <person name="Li N."/>
            <person name="Li G."/>
            <person name="Huang Y."/>
            <person name="Saxena R.K."/>
            <person name="Ji Y."/>
            <person name="Li M."/>
            <person name="Yan X."/>
            <person name="He Y."/>
            <person name="Liu Y."/>
            <person name="Wang X."/>
            <person name="Xiang C."/>
            <person name="Varshney R.K."/>
            <person name="Ding H."/>
            <person name="Gao S."/>
            <person name="Zong X."/>
        </authorList>
    </citation>
    <scope>NUCLEOTIDE SEQUENCE [LARGE SCALE GENOMIC DNA]</scope>
    <source>
        <strain evidence="2 3">cv. Zhongwan 6</strain>
    </source>
</reference>
<feature type="compositionally biased region" description="Basic and acidic residues" evidence="1">
    <location>
        <begin position="176"/>
        <end position="202"/>
    </location>
</feature>
<keyword evidence="3" id="KW-1185">Reference proteome</keyword>
<name>A0A9D5AJP6_PEA</name>
<dbReference type="Gramene" id="Psat05G0411700-T1">
    <property type="protein sequence ID" value="KAI5408155.1"/>
    <property type="gene ID" value="KIW84_054117"/>
</dbReference>
<feature type="compositionally biased region" description="Basic and acidic residues" evidence="1">
    <location>
        <begin position="334"/>
        <end position="343"/>
    </location>
</feature>
<dbReference type="AlphaFoldDB" id="A0A9D5AJP6"/>
<dbReference type="Proteomes" id="UP001058974">
    <property type="component" value="Chromosome 5"/>
</dbReference>
<protein>
    <submittedName>
        <fullName evidence="2">Uncharacterized protein</fullName>
    </submittedName>
</protein>
<comment type="caution">
    <text evidence="2">The sequence shown here is derived from an EMBL/GenBank/DDBJ whole genome shotgun (WGS) entry which is preliminary data.</text>
</comment>
<evidence type="ECO:0000256" key="1">
    <source>
        <dbReference type="SAM" id="MobiDB-lite"/>
    </source>
</evidence>